<dbReference type="InterPro" id="IPR046433">
    <property type="entry name" value="ActCoA_hydro"/>
</dbReference>
<dbReference type="Gene3D" id="3.30.750.70">
    <property type="entry name" value="4-hydroxybutyrate coenzyme like domains"/>
    <property type="match status" value="1"/>
</dbReference>
<feature type="binding site" evidence="3">
    <location>
        <position position="402"/>
    </location>
    <ligand>
        <name>CoA</name>
        <dbReference type="ChEBI" id="CHEBI:57287"/>
    </ligand>
</feature>
<dbReference type="RefSeq" id="WP_126678652.1">
    <property type="nucleotide sequence ID" value="NZ_RYYU01000001.1"/>
</dbReference>
<feature type="binding site" evidence="3">
    <location>
        <position position="358"/>
    </location>
    <ligand>
        <name>CoA</name>
        <dbReference type="ChEBI" id="CHEBI:57287"/>
    </ligand>
</feature>
<name>A0A432LL15_9BACT</name>
<organism evidence="6 7">
    <name type="scientific">Prevotella koreensis</name>
    <dbReference type="NCBI Taxonomy" id="2490854"/>
    <lineage>
        <taxon>Bacteria</taxon>
        <taxon>Pseudomonadati</taxon>
        <taxon>Bacteroidota</taxon>
        <taxon>Bacteroidia</taxon>
        <taxon>Bacteroidales</taxon>
        <taxon>Prevotellaceae</taxon>
        <taxon>Prevotella</taxon>
    </lineage>
</organism>
<dbReference type="Pfam" id="PF02550">
    <property type="entry name" value="AcetylCoA_hydro"/>
    <property type="match status" value="1"/>
</dbReference>
<dbReference type="InterPro" id="IPR037171">
    <property type="entry name" value="NagB/RpiA_transferase-like"/>
</dbReference>
<evidence type="ECO:0000313" key="7">
    <source>
        <dbReference type="Proteomes" id="UP000278983"/>
    </source>
</evidence>
<dbReference type="PANTHER" id="PTHR43609:SF1">
    <property type="entry name" value="ACETYL-COA HYDROLASE"/>
    <property type="match status" value="1"/>
</dbReference>
<protein>
    <submittedName>
        <fullName evidence="6">Succinate CoA transferase</fullName>
    </submittedName>
</protein>
<dbReference type="FunFam" id="3.40.1080.20:FF:000001">
    <property type="entry name" value="Acetyl-CoA hydrolase Ach1"/>
    <property type="match status" value="1"/>
</dbReference>
<evidence type="ECO:0000256" key="1">
    <source>
        <dbReference type="ARBA" id="ARBA00009632"/>
    </source>
</evidence>
<dbReference type="GO" id="GO:0006084">
    <property type="term" value="P:acetyl-CoA metabolic process"/>
    <property type="evidence" value="ECO:0007669"/>
    <property type="project" value="InterPro"/>
</dbReference>
<evidence type="ECO:0000259" key="4">
    <source>
        <dbReference type="Pfam" id="PF02550"/>
    </source>
</evidence>
<evidence type="ECO:0000256" key="3">
    <source>
        <dbReference type="PIRSR" id="PIRSR617821-2"/>
    </source>
</evidence>
<dbReference type="GO" id="GO:0006083">
    <property type="term" value="P:acetate metabolic process"/>
    <property type="evidence" value="ECO:0007669"/>
    <property type="project" value="InterPro"/>
</dbReference>
<gene>
    <name evidence="6" type="ORF">EHV08_06795</name>
</gene>
<dbReference type="InterPro" id="IPR003702">
    <property type="entry name" value="ActCoA_hydro_N"/>
</dbReference>
<accession>A0A432LL15</accession>
<feature type="domain" description="Acetyl-CoA hydrolase/transferase N-terminal" evidence="4">
    <location>
        <begin position="3"/>
        <end position="215"/>
    </location>
</feature>
<dbReference type="InterPro" id="IPR017821">
    <property type="entry name" value="Succinate_CoA_transferase"/>
</dbReference>
<feature type="binding site" evidence="3">
    <location>
        <position position="382"/>
    </location>
    <ligand>
        <name>CoA</name>
        <dbReference type="ChEBI" id="CHEBI:57287"/>
    </ligand>
</feature>
<sequence length="502" mass="54923">MAYTRITAAEAAALIKNDDNIGMSGFTPAGTAKAVTRELAKKAEAEHTAGRPFQVGIFTGASTGQSTDGVMSIAQAIKYRAPYTTNGDFRKSVNAGEIAYNDLHLSHMAQELRYGFYGDIDWAIIEVCDIEEVGDKIRCYLTAAGGISPTVVRLAKKGVILELNSFHNPNAKFIHDVYEPLDPPYRKPIPIENVGDRIGTPYIEFDASRLTGVVECNLPDEARAFKDSDPITDQIGNNVAEFLIADMNRGIIPPTFLPLQSGVGSTANAILGALAQNKQVPDFNVYTEVIQDSVVDMLLTGRVKDASACSLTVSNECLMQIYDNMDYCRKHLTLRQSEISNSPEVIRRLGVIAINTAIEVDLYGNANSTHISGTKMMNGIGGSGDFERNAFLSIFTCPSTAKNGMISSIVPFCSHLDHTEHDVNIIATEQGVADLRGKSPYERAQAIIENCAHPDYKQLLWDYLKIAKMGQTRHNLPAAFAMHDTLARKGDMHLTDYAEYVK</sequence>
<feature type="active site" description="5-glutamyl coenzyme A thioester intermediate" evidence="2">
    <location>
        <position position="288"/>
    </location>
</feature>
<dbReference type="AlphaFoldDB" id="A0A432LL15"/>
<evidence type="ECO:0000259" key="5">
    <source>
        <dbReference type="Pfam" id="PF13336"/>
    </source>
</evidence>
<dbReference type="InterPro" id="IPR026888">
    <property type="entry name" value="AcetylCoA_hyd_C"/>
</dbReference>
<proteinExistence type="inferred from homology"/>
<dbReference type="PANTHER" id="PTHR43609">
    <property type="entry name" value="ACETYL-COA HYDROLASE"/>
    <property type="match status" value="1"/>
</dbReference>
<keyword evidence="6" id="KW-0808">Transferase</keyword>
<dbReference type="Gene3D" id="3.40.1080.20">
    <property type="entry name" value="Acetyl-CoA hydrolase/transferase C-terminal domain"/>
    <property type="match status" value="1"/>
</dbReference>
<dbReference type="Proteomes" id="UP000278983">
    <property type="component" value="Unassembled WGS sequence"/>
</dbReference>
<dbReference type="SUPFAM" id="SSF100950">
    <property type="entry name" value="NagB/RpiA/CoA transferase-like"/>
    <property type="match status" value="2"/>
</dbReference>
<comment type="similarity">
    <text evidence="1">Belongs to the acetyl-CoA hydrolase/transferase family.</text>
</comment>
<dbReference type="Gene3D" id="3.40.1080.10">
    <property type="entry name" value="Glutaconate Coenzyme A-transferase"/>
    <property type="match status" value="1"/>
</dbReference>
<dbReference type="GO" id="GO:0003986">
    <property type="term" value="F:acetyl-CoA hydrolase activity"/>
    <property type="evidence" value="ECO:0007669"/>
    <property type="project" value="TreeGrafter"/>
</dbReference>
<keyword evidence="7" id="KW-1185">Reference proteome</keyword>
<dbReference type="OrthoDB" id="9801795at2"/>
<dbReference type="EMBL" id="RYYU01000001">
    <property type="protein sequence ID" value="RUL59493.1"/>
    <property type="molecule type" value="Genomic_DNA"/>
</dbReference>
<evidence type="ECO:0000313" key="6">
    <source>
        <dbReference type="EMBL" id="RUL59493.1"/>
    </source>
</evidence>
<reference evidence="6 7" key="1">
    <citation type="submission" date="2018-12" db="EMBL/GenBank/DDBJ databases">
        <title>Genome sequencing of Prevotella sp. KCOM 3155 (= JS262).</title>
        <authorList>
            <person name="Kook J.-K."/>
            <person name="Park S.-N."/>
            <person name="Lim Y.K."/>
        </authorList>
    </citation>
    <scope>NUCLEOTIDE SEQUENCE [LARGE SCALE GENOMIC DNA]</scope>
    <source>
        <strain evidence="6 7">KCOM 3155</strain>
    </source>
</reference>
<comment type="caution">
    <text evidence="6">The sequence shown here is derived from an EMBL/GenBank/DDBJ whole genome shotgun (WGS) entry which is preliminary data.</text>
</comment>
<feature type="domain" description="Acetyl-CoA hydrolase/transferase C-terminal" evidence="5">
    <location>
        <begin position="320"/>
        <end position="462"/>
    </location>
</feature>
<dbReference type="NCBIfam" id="TIGR03458">
    <property type="entry name" value="YgfH_subfam"/>
    <property type="match status" value="1"/>
</dbReference>
<dbReference type="GO" id="GO:0008775">
    <property type="term" value="F:acetate CoA-transferase activity"/>
    <property type="evidence" value="ECO:0007669"/>
    <property type="project" value="InterPro"/>
</dbReference>
<evidence type="ECO:0000256" key="2">
    <source>
        <dbReference type="PIRSR" id="PIRSR617821-1"/>
    </source>
</evidence>
<dbReference type="InterPro" id="IPR038460">
    <property type="entry name" value="AcetylCoA_hyd_C_sf"/>
</dbReference>
<dbReference type="Pfam" id="PF13336">
    <property type="entry name" value="AcetylCoA_hyd_C"/>
    <property type="match status" value="1"/>
</dbReference>
<feature type="binding site" evidence="3">
    <location>
        <position position="378"/>
    </location>
    <ligand>
        <name>CoA</name>
        <dbReference type="ChEBI" id="CHEBI:57287"/>
    </ligand>
</feature>